<proteinExistence type="predicted"/>
<name>A0A8B5YFT7_BACLI</name>
<dbReference type="EMBL" id="NILC01000013">
    <property type="protein sequence ID" value="TWL30935.1"/>
    <property type="molecule type" value="Genomic_DNA"/>
</dbReference>
<sequence length="47" mass="5633">MRKQLCCFLNRVEPRVKKRLCHQTEAFFIWFDNRDKGSGERGESCVL</sequence>
<comment type="caution">
    <text evidence="1">The sequence shown here is derived from an EMBL/GenBank/DDBJ whole genome shotgun (WGS) entry which is preliminary data.</text>
</comment>
<accession>A0A8B5YFT7</accession>
<dbReference type="AlphaFoldDB" id="A0A8B5YFT7"/>
<reference evidence="1 2" key="1">
    <citation type="submission" date="2019-06" db="EMBL/GenBank/DDBJ databases">
        <title>Genome sequence analysis of &gt;100 Bacillus licheniformis strains suggests intrinsic resistance to this species.</title>
        <authorList>
            <person name="Wels M."/>
            <person name="Siezen R.J."/>
            <person name="Johansen E."/>
            <person name="Stuer-Lauridsen B."/>
            <person name="Bjerre K."/>
            <person name="Nielsen B.K.K."/>
        </authorList>
    </citation>
    <scope>NUCLEOTIDE SEQUENCE [LARGE SCALE GENOMIC DNA]</scope>
    <source>
        <strain evidence="1 2">BAC-16736</strain>
    </source>
</reference>
<evidence type="ECO:0000313" key="1">
    <source>
        <dbReference type="EMBL" id="TWL30935.1"/>
    </source>
</evidence>
<protein>
    <submittedName>
        <fullName evidence="1">Uncharacterized protein</fullName>
    </submittedName>
</protein>
<organism evidence="1 2">
    <name type="scientific">Bacillus licheniformis</name>
    <dbReference type="NCBI Taxonomy" id="1402"/>
    <lineage>
        <taxon>Bacteria</taxon>
        <taxon>Bacillati</taxon>
        <taxon>Bacillota</taxon>
        <taxon>Bacilli</taxon>
        <taxon>Bacillales</taxon>
        <taxon>Bacillaceae</taxon>
        <taxon>Bacillus</taxon>
    </lineage>
</organism>
<dbReference type="Proteomes" id="UP000435910">
    <property type="component" value="Unassembled WGS sequence"/>
</dbReference>
<evidence type="ECO:0000313" key="2">
    <source>
        <dbReference type="Proteomes" id="UP000435910"/>
    </source>
</evidence>
<gene>
    <name evidence="1" type="ORF">CHCC16736_4737</name>
</gene>